<name>A0A5C4U1Y3_9CORY</name>
<keyword evidence="1 5" id="KW-0808">Transferase</keyword>
<evidence type="ECO:0000313" key="5">
    <source>
        <dbReference type="EMBL" id="TNL95660.1"/>
    </source>
</evidence>
<accession>A0A5C4U1Y3</accession>
<feature type="domain" description="4'-phosphopantetheinyl transferase" evidence="4">
    <location>
        <begin position="1"/>
        <end position="121"/>
    </location>
</feature>
<dbReference type="InterPro" id="IPR008278">
    <property type="entry name" value="4-PPantetheinyl_Trfase_dom"/>
</dbReference>
<reference evidence="5 6" key="1">
    <citation type="submission" date="2019-06" db="EMBL/GenBank/DDBJ databases">
        <authorList>
            <person name="Li J."/>
        </authorList>
    </citation>
    <scope>NUCLEOTIDE SEQUENCE [LARGE SCALE GENOMIC DNA]</scope>
    <source>
        <strain evidence="5 6">LMG 28165</strain>
    </source>
</reference>
<dbReference type="EMBL" id="VDHJ01000013">
    <property type="protein sequence ID" value="TNL95660.1"/>
    <property type="molecule type" value="Genomic_DNA"/>
</dbReference>
<dbReference type="Proteomes" id="UP000312032">
    <property type="component" value="Unassembled WGS sequence"/>
</dbReference>
<dbReference type="GO" id="GO:0006633">
    <property type="term" value="P:fatty acid biosynthetic process"/>
    <property type="evidence" value="ECO:0007669"/>
    <property type="project" value="InterPro"/>
</dbReference>
<gene>
    <name evidence="5" type="ORF">FHE74_09400</name>
</gene>
<dbReference type="Gene3D" id="3.90.470.20">
    <property type="entry name" value="4'-phosphopantetheinyl transferase domain"/>
    <property type="match status" value="1"/>
</dbReference>
<evidence type="ECO:0000256" key="3">
    <source>
        <dbReference type="ARBA" id="ARBA00022842"/>
    </source>
</evidence>
<dbReference type="GO" id="GO:0000287">
    <property type="term" value="F:magnesium ion binding"/>
    <property type="evidence" value="ECO:0007669"/>
    <property type="project" value="InterPro"/>
</dbReference>
<dbReference type="Pfam" id="PF01648">
    <property type="entry name" value="ACPS"/>
    <property type="match status" value="1"/>
</dbReference>
<proteinExistence type="predicted"/>
<evidence type="ECO:0000313" key="6">
    <source>
        <dbReference type="Proteomes" id="UP000312032"/>
    </source>
</evidence>
<sequence>MGIDLVHIPSFREQLELSGSRFERVFSSAELRVAGTKIDRAEHLAGRWAAKEAFIKAWSQALFGTPPPLGPDEVDISEIEVVADRWGRVAFRLRGSVDKHVGAAQTSLSISHDGEYATAVCAFAL</sequence>
<evidence type="ECO:0000259" key="4">
    <source>
        <dbReference type="Pfam" id="PF01648"/>
    </source>
</evidence>
<dbReference type="RefSeq" id="WP_139466269.1">
    <property type="nucleotide sequence ID" value="NZ_VDHJ01000013.1"/>
</dbReference>
<dbReference type="GO" id="GO:0008897">
    <property type="term" value="F:holo-[acyl-carrier-protein] synthase activity"/>
    <property type="evidence" value="ECO:0007669"/>
    <property type="project" value="UniProtKB-EC"/>
</dbReference>
<evidence type="ECO:0000256" key="1">
    <source>
        <dbReference type="ARBA" id="ARBA00022679"/>
    </source>
</evidence>
<evidence type="ECO:0000256" key="2">
    <source>
        <dbReference type="ARBA" id="ARBA00022723"/>
    </source>
</evidence>
<organism evidence="5 6">
    <name type="scientific">Corynebacterium tapiri</name>
    <dbReference type="NCBI Taxonomy" id="1448266"/>
    <lineage>
        <taxon>Bacteria</taxon>
        <taxon>Bacillati</taxon>
        <taxon>Actinomycetota</taxon>
        <taxon>Actinomycetes</taxon>
        <taxon>Mycobacteriales</taxon>
        <taxon>Corynebacteriaceae</taxon>
        <taxon>Corynebacterium</taxon>
    </lineage>
</organism>
<dbReference type="InterPro" id="IPR004568">
    <property type="entry name" value="Ppantetheine-prot_Trfase_dom"/>
</dbReference>
<dbReference type="NCBIfam" id="TIGR00556">
    <property type="entry name" value="pantethn_trn"/>
    <property type="match status" value="1"/>
</dbReference>
<dbReference type="EC" id="2.7.8.7" evidence="5"/>
<dbReference type="OrthoDB" id="517356at2"/>
<dbReference type="NCBIfam" id="NF000831">
    <property type="entry name" value="PRK00070.3-1"/>
    <property type="match status" value="1"/>
</dbReference>
<dbReference type="AlphaFoldDB" id="A0A5C4U1Y3"/>
<dbReference type="SUPFAM" id="SSF56214">
    <property type="entry name" value="4'-phosphopantetheinyl transferase"/>
    <property type="match status" value="1"/>
</dbReference>
<dbReference type="InterPro" id="IPR037143">
    <property type="entry name" value="4-PPantetheinyl_Trfase_dom_sf"/>
</dbReference>
<keyword evidence="6" id="KW-1185">Reference proteome</keyword>
<protein>
    <submittedName>
        <fullName evidence="5">Holo-ACP synthase</fullName>
        <ecNumber evidence="5">2.7.8.7</ecNumber>
    </submittedName>
</protein>
<comment type="caution">
    <text evidence="5">The sequence shown here is derived from an EMBL/GenBank/DDBJ whole genome shotgun (WGS) entry which is preliminary data.</text>
</comment>
<keyword evidence="3" id="KW-0460">Magnesium</keyword>
<keyword evidence="2" id="KW-0479">Metal-binding</keyword>